<feature type="domain" description="EGF-like" evidence="7">
    <location>
        <begin position="53"/>
        <end position="89"/>
    </location>
</feature>
<dbReference type="InterPro" id="IPR000742">
    <property type="entry name" value="EGF"/>
</dbReference>
<feature type="disulfide bond" evidence="6">
    <location>
        <begin position="41"/>
        <end position="50"/>
    </location>
</feature>
<dbReference type="InterPro" id="IPR009030">
    <property type="entry name" value="Growth_fac_rcpt_cys_sf"/>
</dbReference>
<evidence type="ECO:0000256" key="3">
    <source>
        <dbReference type="ARBA" id="ARBA00022737"/>
    </source>
</evidence>
<dbReference type="Pfam" id="PF00008">
    <property type="entry name" value="EGF"/>
    <property type="match status" value="1"/>
</dbReference>
<dbReference type="InterPro" id="IPR051022">
    <property type="entry name" value="Notch_Cell-Fate_Det"/>
</dbReference>
<evidence type="ECO:0000313" key="9">
    <source>
        <dbReference type="Proteomes" id="UP000265020"/>
    </source>
</evidence>
<dbReference type="Pfam" id="PF12661">
    <property type="entry name" value="hEGF"/>
    <property type="match status" value="2"/>
</dbReference>
<feature type="disulfide bond" evidence="6">
    <location>
        <begin position="79"/>
        <end position="88"/>
    </location>
</feature>
<dbReference type="PROSITE" id="PS50026">
    <property type="entry name" value="EGF_3"/>
    <property type="match status" value="6"/>
</dbReference>
<reference evidence="8" key="2">
    <citation type="submission" date="2025-09" db="UniProtKB">
        <authorList>
            <consortium name="Ensembl"/>
        </authorList>
    </citation>
    <scope>IDENTIFICATION</scope>
</reference>
<dbReference type="Ensembl" id="ENSCVAT00000026630.1">
    <property type="protein sequence ID" value="ENSCVAP00000031608.1"/>
    <property type="gene ID" value="ENSCVAG00000020986.1"/>
</dbReference>
<dbReference type="SMART" id="SM00181">
    <property type="entry name" value="EGF"/>
    <property type="match status" value="5"/>
</dbReference>
<name>A0A3Q2EGH5_CYPVA</name>
<evidence type="ECO:0000256" key="1">
    <source>
        <dbReference type="ARBA" id="ARBA00022536"/>
    </source>
</evidence>
<accession>A0A3Q2EGH5</accession>
<feature type="domain" description="EGF-like" evidence="7">
    <location>
        <begin position="168"/>
        <end position="203"/>
    </location>
</feature>
<comment type="caution">
    <text evidence="6">Lacks conserved residue(s) required for the propagation of feature annotation.</text>
</comment>
<feature type="domain" description="EGF-like" evidence="7">
    <location>
        <begin position="1"/>
        <end position="13"/>
    </location>
</feature>
<evidence type="ECO:0000256" key="4">
    <source>
        <dbReference type="ARBA" id="ARBA00023157"/>
    </source>
</evidence>
<dbReference type="InterPro" id="IPR013032">
    <property type="entry name" value="EGF-like_CS"/>
</dbReference>
<evidence type="ECO:0000259" key="7">
    <source>
        <dbReference type="PROSITE" id="PS50026"/>
    </source>
</evidence>
<dbReference type="PROSITE" id="PS00010">
    <property type="entry name" value="ASX_HYDROXYL"/>
    <property type="match status" value="3"/>
</dbReference>
<dbReference type="GeneTree" id="ENSGT00940000160615"/>
<feature type="disulfide bond" evidence="6">
    <location>
        <begin position="137"/>
        <end position="154"/>
    </location>
</feature>
<dbReference type="GO" id="GO:0060218">
    <property type="term" value="P:hematopoietic stem cell differentiation"/>
    <property type="evidence" value="ECO:0007669"/>
    <property type="project" value="UniProtKB-ARBA"/>
</dbReference>
<protein>
    <submittedName>
        <fullName evidence="8">Eyes shut homolog</fullName>
    </submittedName>
</protein>
<dbReference type="SMART" id="SM00179">
    <property type="entry name" value="EGF_CA"/>
    <property type="match status" value="5"/>
</dbReference>
<evidence type="ECO:0000256" key="6">
    <source>
        <dbReference type="PROSITE-ProRule" id="PRU00076"/>
    </source>
</evidence>
<dbReference type="OMA" id="PGFERIC"/>
<dbReference type="FunFam" id="2.10.25.10:FF:000472">
    <property type="entry name" value="Uncharacterized protein, isoform A"/>
    <property type="match status" value="1"/>
</dbReference>
<dbReference type="STRING" id="28743.ENSCVAP00000031608"/>
<feature type="disulfide bond" evidence="6">
    <location>
        <begin position="156"/>
        <end position="165"/>
    </location>
</feature>
<reference evidence="8" key="1">
    <citation type="submission" date="2025-08" db="UniProtKB">
        <authorList>
            <consortium name="Ensembl"/>
        </authorList>
    </citation>
    <scope>IDENTIFICATION</scope>
</reference>
<sequence>CLCPDGYTGVYCEQDIDYCFNSPCSEHGVCLDQQFNFTCRCMLGYEGLLCDVEANECNSFPCSNGATCVDLISDYRCHCPLGFEGRTCSQNVNDCWSQPCLNGGSCVDLINDYICHCPLYHGKDCSSSLSQCVSNPCDPEGTILCEGLGSTYRCVCHHGYTGTHCETPINHCVDGLCQHSSACVHLSKGFRCDCLPLTGKFCEINIDECE</sequence>
<dbReference type="Gene3D" id="2.10.25.10">
    <property type="entry name" value="Laminin"/>
    <property type="match status" value="5"/>
</dbReference>
<feature type="domain" description="EGF-like" evidence="7">
    <location>
        <begin position="128"/>
        <end position="166"/>
    </location>
</feature>
<dbReference type="GO" id="GO:0005509">
    <property type="term" value="F:calcium ion binding"/>
    <property type="evidence" value="ECO:0007669"/>
    <property type="project" value="InterPro"/>
</dbReference>
<dbReference type="SUPFAM" id="SSF57196">
    <property type="entry name" value="EGF/Laminin"/>
    <property type="match status" value="3"/>
</dbReference>
<keyword evidence="9" id="KW-1185">Reference proteome</keyword>
<dbReference type="PROSITE" id="PS01186">
    <property type="entry name" value="EGF_2"/>
    <property type="match status" value="4"/>
</dbReference>
<feature type="domain" description="EGF-like" evidence="7">
    <location>
        <begin position="91"/>
        <end position="126"/>
    </location>
</feature>
<keyword evidence="4 6" id="KW-1015">Disulfide bond</keyword>
<dbReference type="InterPro" id="IPR018097">
    <property type="entry name" value="EGF_Ca-bd_CS"/>
</dbReference>
<dbReference type="PROSITE" id="PS00022">
    <property type="entry name" value="EGF_1"/>
    <property type="match status" value="4"/>
</dbReference>
<keyword evidence="5" id="KW-0325">Glycoprotein</keyword>
<feature type="disulfide bond" evidence="6">
    <location>
        <begin position="3"/>
        <end position="12"/>
    </location>
</feature>
<dbReference type="SUPFAM" id="SSF57184">
    <property type="entry name" value="Growth factor receptor domain"/>
    <property type="match status" value="1"/>
</dbReference>
<dbReference type="PRINTS" id="PR00010">
    <property type="entry name" value="EGFBLOOD"/>
</dbReference>
<proteinExistence type="predicted"/>
<evidence type="ECO:0000256" key="2">
    <source>
        <dbReference type="ARBA" id="ARBA00022729"/>
    </source>
</evidence>
<dbReference type="FunFam" id="2.10.25.10:FF:000122">
    <property type="entry name" value="Protein crumbs homolog 2"/>
    <property type="match status" value="1"/>
</dbReference>
<dbReference type="CDD" id="cd00054">
    <property type="entry name" value="EGF_CA"/>
    <property type="match status" value="1"/>
</dbReference>
<keyword evidence="1 6" id="KW-0245">EGF-like domain</keyword>
<dbReference type="AlphaFoldDB" id="A0A3Q2EGH5"/>
<organism evidence="8 9">
    <name type="scientific">Cyprinodon variegatus</name>
    <name type="common">Sheepshead minnow</name>
    <dbReference type="NCBI Taxonomy" id="28743"/>
    <lineage>
        <taxon>Eukaryota</taxon>
        <taxon>Metazoa</taxon>
        <taxon>Chordata</taxon>
        <taxon>Craniata</taxon>
        <taxon>Vertebrata</taxon>
        <taxon>Euteleostomi</taxon>
        <taxon>Actinopterygii</taxon>
        <taxon>Neopterygii</taxon>
        <taxon>Teleostei</taxon>
        <taxon>Neoteleostei</taxon>
        <taxon>Acanthomorphata</taxon>
        <taxon>Ovalentaria</taxon>
        <taxon>Atherinomorphae</taxon>
        <taxon>Cyprinodontiformes</taxon>
        <taxon>Cyprinodontidae</taxon>
        <taxon>Cyprinodon</taxon>
    </lineage>
</organism>
<dbReference type="PROSITE" id="PS01187">
    <property type="entry name" value="EGF_CA"/>
    <property type="match status" value="1"/>
</dbReference>
<dbReference type="GO" id="GO:0016020">
    <property type="term" value="C:membrane"/>
    <property type="evidence" value="ECO:0007669"/>
    <property type="project" value="UniProtKB-ARBA"/>
</dbReference>
<evidence type="ECO:0000313" key="8">
    <source>
        <dbReference type="Ensembl" id="ENSCVAP00000031608.1"/>
    </source>
</evidence>
<dbReference type="Proteomes" id="UP000265020">
    <property type="component" value="Unassembled WGS sequence"/>
</dbReference>
<dbReference type="GO" id="GO:0045597">
    <property type="term" value="P:positive regulation of cell differentiation"/>
    <property type="evidence" value="ECO:0007669"/>
    <property type="project" value="UniProtKB-ARBA"/>
</dbReference>
<keyword evidence="2" id="KW-0732">Signal</keyword>
<dbReference type="GO" id="GO:0048731">
    <property type="term" value="P:system development"/>
    <property type="evidence" value="ECO:0007669"/>
    <property type="project" value="UniProtKB-ARBA"/>
</dbReference>
<dbReference type="InterPro" id="IPR000152">
    <property type="entry name" value="EGF-type_Asp/Asn_hydroxyl_site"/>
</dbReference>
<feature type="domain" description="EGF-like" evidence="7">
    <location>
        <begin position="15"/>
        <end position="51"/>
    </location>
</feature>
<dbReference type="PANTHER" id="PTHR24049">
    <property type="entry name" value="CRUMBS FAMILY MEMBER"/>
    <property type="match status" value="1"/>
</dbReference>
<evidence type="ECO:0000256" key="5">
    <source>
        <dbReference type="ARBA" id="ARBA00023180"/>
    </source>
</evidence>
<keyword evidence="3" id="KW-0677">Repeat</keyword>
<dbReference type="GO" id="GO:1901222">
    <property type="term" value="P:regulation of non-canonical NF-kappaB signal transduction"/>
    <property type="evidence" value="ECO:0007669"/>
    <property type="project" value="UniProtKB-ARBA"/>
</dbReference>
<dbReference type="InterPro" id="IPR001881">
    <property type="entry name" value="EGF-like_Ca-bd_dom"/>
</dbReference>